<comment type="caution">
    <text evidence="2">The sequence shown here is derived from an EMBL/GenBank/DDBJ whole genome shotgun (WGS) entry which is preliminary data.</text>
</comment>
<dbReference type="SMART" id="SM00901">
    <property type="entry name" value="FRG"/>
    <property type="match status" value="1"/>
</dbReference>
<dbReference type="InterPro" id="IPR014966">
    <property type="entry name" value="FRG-dom"/>
</dbReference>
<organism evidence="2 3">
    <name type="scientific">Actinomyces oris</name>
    <dbReference type="NCBI Taxonomy" id="544580"/>
    <lineage>
        <taxon>Bacteria</taxon>
        <taxon>Bacillati</taxon>
        <taxon>Actinomycetota</taxon>
        <taxon>Actinomycetes</taxon>
        <taxon>Actinomycetales</taxon>
        <taxon>Actinomycetaceae</taxon>
        <taxon>Actinomyces</taxon>
    </lineage>
</organism>
<reference evidence="2 3" key="1">
    <citation type="submission" date="2016-12" db="EMBL/GenBank/DDBJ databases">
        <title>Genomic Comparison of strains in the 'Actinomyces naeslundii' Group.</title>
        <authorList>
            <person name="Mughal S.R."/>
            <person name="Do T."/>
            <person name="Gilbert S.C."/>
            <person name="Witherden E.A."/>
            <person name="Didelot X."/>
            <person name="Beighton D."/>
        </authorList>
    </citation>
    <scope>NUCLEOTIDE SEQUENCE [LARGE SCALE GENOMIC DNA]</scope>
    <source>
        <strain evidence="2 3">CCUG 33920</strain>
    </source>
</reference>
<sequence>MRLVWRGQADAAWGIHSGLYRRLMEINGVKNPLEKPRGEQPYPTEDQMVAAEQMILKQARTNWRFDGMSALETFARIQHEGGLTRLLDVTNNPYIAAWFAVESDDYEQKDGRIVAFATSPASSSDEPIDDSPVTLNEFWGDYEPPWHLWGDDKTRQKMDWGTGANRRIWVPPVYHDRIAAQNAAFLLDGVPITTYKVRSYLLNSENKPWNRSDILAASSVISKFLKPTRTPRANSANLAPTFTFRIASEAKKEIRNMLTSSFGYTRASIYPDMSEFAQYTRRLALPELEDIEGDE</sequence>
<gene>
    <name evidence="2" type="ORF">BKH29_04190</name>
</gene>
<dbReference type="AlphaFoldDB" id="A0A1Q8VAY0"/>
<dbReference type="Pfam" id="PF08867">
    <property type="entry name" value="FRG"/>
    <property type="match status" value="1"/>
</dbReference>
<dbReference type="Proteomes" id="UP000186857">
    <property type="component" value="Unassembled WGS sequence"/>
</dbReference>
<dbReference type="EMBL" id="MSKJ01000008">
    <property type="protein sequence ID" value="OLO45259.1"/>
    <property type="molecule type" value="Genomic_DNA"/>
</dbReference>
<feature type="domain" description="FRG" evidence="1">
    <location>
        <begin position="2"/>
        <end position="114"/>
    </location>
</feature>
<proteinExistence type="predicted"/>
<protein>
    <recommendedName>
        <fullName evidence="1">FRG domain-containing protein</fullName>
    </recommendedName>
</protein>
<evidence type="ECO:0000259" key="1">
    <source>
        <dbReference type="SMART" id="SM00901"/>
    </source>
</evidence>
<name>A0A1Q8VAY0_9ACTO</name>
<evidence type="ECO:0000313" key="3">
    <source>
        <dbReference type="Proteomes" id="UP000186857"/>
    </source>
</evidence>
<accession>A0A1Q8VAY0</accession>
<evidence type="ECO:0000313" key="2">
    <source>
        <dbReference type="EMBL" id="OLO45259.1"/>
    </source>
</evidence>